<evidence type="ECO:0000256" key="1">
    <source>
        <dbReference type="SAM" id="MobiDB-lite"/>
    </source>
</evidence>
<keyword evidence="2" id="KW-1133">Transmembrane helix</keyword>
<feature type="region of interest" description="Disordered" evidence="1">
    <location>
        <begin position="694"/>
        <end position="722"/>
    </location>
</feature>
<gene>
    <name evidence="4" type="ORF">HDU87_003302</name>
</gene>
<feature type="transmembrane region" description="Helical" evidence="2">
    <location>
        <begin position="371"/>
        <end position="391"/>
    </location>
</feature>
<keyword evidence="2" id="KW-0472">Membrane</keyword>
<feature type="transmembrane region" description="Helical" evidence="2">
    <location>
        <begin position="232"/>
        <end position="254"/>
    </location>
</feature>
<dbReference type="PANTHER" id="PTHR35152:SF1">
    <property type="entry name" value="DOMAIN SIGNALLING PROTEIN, PUTATIVE (AFU_ORTHOLOGUE AFUA_5G11310)-RELATED"/>
    <property type="match status" value="1"/>
</dbReference>
<dbReference type="InterPro" id="IPR005330">
    <property type="entry name" value="MHYT_dom"/>
</dbReference>
<feature type="transmembrane region" description="Helical" evidence="2">
    <location>
        <begin position="12"/>
        <end position="34"/>
    </location>
</feature>
<evidence type="ECO:0000313" key="4">
    <source>
        <dbReference type="EMBL" id="KAJ3178747.1"/>
    </source>
</evidence>
<feature type="transmembrane region" description="Helical" evidence="2">
    <location>
        <begin position="46"/>
        <end position="73"/>
    </location>
</feature>
<dbReference type="Pfam" id="PF03707">
    <property type="entry name" value="MHYT"/>
    <property type="match status" value="2"/>
</dbReference>
<organism evidence="4 5">
    <name type="scientific">Geranomyces variabilis</name>
    <dbReference type="NCBI Taxonomy" id="109894"/>
    <lineage>
        <taxon>Eukaryota</taxon>
        <taxon>Fungi</taxon>
        <taxon>Fungi incertae sedis</taxon>
        <taxon>Chytridiomycota</taxon>
        <taxon>Chytridiomycota incertae sedis</taxon>
        <taxon>Chytridiomycetes</taxon>
        <taxon>Spizellomycetales</taxon>
        <taxon>Powellomycetaceae</taxon>
        <taxon>Geranomyces</taxon>
    </lineage>
</organism>
<feature type="region of interest" description="Disordered" evidence="1">
    <location>
        <begin position="898"/>
        <end position="940"/>
    </location>
</feature>
<feature type="domain" description="MHYT" evidence="3">
    <location>
        <begin position="14"/>
        <end position="211"/>
    </location>
</feature>
<comment type="caution">
    <text evidence="4">The sequence shown here is derived from an EMBL/GenBank/DDBJ whole genome shotgun (WGS) entry which is preliminary data.</text>
</comment>
<feature type="transmembrane region" description="Helical" evidence="2">
    <location>
        <begin position="85"/>
        <end position="109"/>
    </location>
</feature>
<dbReference type="AlphaFoldDB" id="A0AAD5TQ44"/>
<accession>A0AAD5TQ44</accession>
<sequence length="940" mass="102489">MSAEQQDSAFTIAWSPGLIVTSFLVSAAGAWVALELIRLRTSNQGWLNWMLLILASLVTGALATFVMHFVGMAAFSLQGPTDLPIYFHTGLTVGSLFEPIFCICIGVYATGAQEHPSFRRLLAGGACAALGITLMHFTAMRAMRLSLDWIPTLVALSCAISLLATTSTLVLFFRLRAMWQNSLLKQTGCAVMLAGAICAMHYTGMVAASYSIDPQFMPGSPNSHDGTLSIVDVLRIGLGLSVLCFGIMIGLLALRLQRYWNIVHEQKAQLKLAVLCVDSRGRIMVDTLGHLPSRAVIGEFDFDSVSVPIAHPTLLWMLKASTCWAKFTHLNSAFRKHGGRVTSLLTELLAPSHLPKRGVASESFEQSRLPFFRLSLIQAVSLLAGFMRVPLQDMGVLHDKVLKAREGWVAFLVDRYDEQRVRDLTAKGFRWTESKLVLQVLGRQLLVSPVALKAIISDAEDFVRTRRRPVRAGLHVGLLSVYPRISGFEVLVPTRDRSNIPSVELSPIAFSALLEHASCLKEFLAPVLTREASAAMVVADYVAASEILSALTRMGVGLDASSPINLQTLSPPEDVLVLHRRGKHEGGPNGSVCESNSQRAGYKWASRVPFEAWTAAPNSCDTDMLLFVRIHSFSSAKFSPPSNGFQLMDLGVFEAMNYPRCFPERFRRILGLEMSTEWDDLIMPTFLQLEKDTGVQSTDLDSETKDENVTQVDDTSDYPPKDEHAVIDVDQMLREGPADVDPLTVDWQFRSDDAPKNVAKRGASLIRMLKAFPPQPMRRASALFSEYSSNATGSGSGVTNSASEKICLDDFPVLSPTDIYGDDNDDVYSDSNDSIPQAIGPHASQVANAWQAMRWVKLYLNAALQFTGPSGSGGAALATPIFAKPPPPPPARLKIEQQVPEPAAMARDSVSSTWFGSARRKDRDGGRSSAVGNGNGGRGA</sequence>
<evidence type="ECO:0000313" key="5">
    <source>
        <dbReference type="Proteomes" id="UP001212152"/>
    </source>
</evidence>
<dbReference type="Proteomes" id="UP001212152">
    <property type="component" value="Unassembled WGS sequence"/>
</dbReference>
<name>A0AAD5TQ44_9FUNG</name>
<proteinExistence type="predicted"/>
<feature type="transmembrane region" description="Helical" evidence="2">
    <location>
        <begin position="121"/>
        <end position="143"/>
    </location>
</feature>
<dbReference type="PANTHER" id="PTHR35152">
    <property type="entry name" value="DOMAIN SIGNALLING PROTEIN, PUTATIVE (AFU_ORTHOLOGUE AFUA_5G11310)-RELATED"/>
    <property type="match status" value="1"/>
</dbReference>
<dbReference type="EMBL" id="JADGJQ010000024">
    <property type="protein sequence ID" value="KAJ3178747.1"/>
    <property type="molecule type" value="Genomic_DNA"/>
</dbReference>
<evidence type="ECO:0000256" key="2">
    <source>
        <dbReference type="SAM" id="Phobius"/>
    </source>
</evidence>
<dbReference type="PROSITE" id="PS50924">
    <property type="entry name" value="MHYT"/>
    <property type="match status" value="1"/>
</dbReference>
<evidence type="ECO:0000259" key="3">
    <source>
        <dbReference type="PROSITE" id="PS50924"/>
    </source>
</evidence>
<keyword evidence="5" id="KW-1185">Reference proteome</keyword>
<keyword evidence="2" id="KW-0812">Transmembrane</keyword>
<protein>
    <recommendedName>
        <fullName evidence="3">MHYT domain-containing protein</fullName>
    </recommendedName>
</protein>
<feature type="transmembrane region" description="Helical" evidence="2">
    <location>
        <begin position="149"/>
        <end position="175"/>
    </location>
</feature>
<reference evidence="4" key="1">
    <citation type="submission" date="2020-05" db="EMBL/GenBank/DDBJ databases">
        <title>Phylogenomic resolution of chytrid fungi.</title>
        <authorList>
            <person name="Stajich J.E."/>
            <person name="Amses K."/>
            <person name="Simmons R."/>
            <person name="Seto K."/>
            <person name="Myers J."/>
            <person name="Bonds A."/>
            <person name="Quandt C.A."/>
            <person name="Barry K."/>
            <person name="Liu P."/>
            <person name="Grigoriev I."/>
            <person name="Longcore J.E."/>
            <person name="James T.Y."/>
        </authorList>
    </citation>
    <scope>NUCLEOTIDE SEQUENCE</scope>
    <source>
        <strain evidence="4">JEL0379</strain>
    </source>
</reference>
<feature type="transmembrane region" description="Helical" evidence="2">
    <location>
        <begin position="187"/>
        <end position="212"/>
    </location>
</feature>